<name>A0ABN7WTJ5_GIGMA</name>
<proteinExistence type="predicted"/>
<comment type="caution">
    <text evidence="1">The sequence shown here is derived from an EMBL/GenBank/DDBJ whole genome shotgun (WGS) entry which is preliminary data.</text>
</comment>
<feature type="non-terminal residue" evidence="1">
    <location>
        <position position="1"/>
    </location>
</feature>
<gene>
    <name evidence="1" type="ORF">GMARGA_LOCUS34958</name>
</gene>
<organism evidence="1 2">
    <name type="scientific">Gigaspora margarita</name>
    <dbReference type="NCBI Taxonomy" id="4874"/>
    <lineage>
        <taxon>Eukaryota</taxon>
        <taxon>Fungi</taxon>
        <taxon>Fungi incertae sedis</taxon>
        <taxon>Mucoromycota</taxon>
        <taxon>Glomeromycotina</taxon>
        <taxon>Glomeromycetes</taxon>
        <taxon>Diversisporales</taxon>
        <taxon>Gigasporaceae</taxon>
        <taxon>Gigaspora</taxon>
    </lineage>
</organism>
<protein>
    <submittedName>
        <fullName evidence="1">40939_t:CDS:1</fullName>
    </submittedName>
</protein>
<dbReference type="EMBL" id="CAJVQB010063106">
    <property type="protein sequence ID" value="CAG8840537.1"/>
    <property type="molecule type" value="Genomic_DNA"/>
</dbReference>
<evidence type="ECO:0000313" key="1">
    <source>
        <dbReference type="EMBL" id="CAG8840537.1"/>
    </source>
</evidence>
<keyword evidence="2" id="KW-1185">Reference proteome</keyword>
<accession>A0ABN7WTJ5</accession>
<evidence type="ECO:0000313" key="2">
    <source>
        <dbReference type="Proteomes" id="UP000789901"/>
    </source>
</evidence>
<feature type="non-terminal residue" evidence="1">
    <location>
        <position position="213"/>
    </location>
</feature>
<dbReference type="Proteomes" id="UP000789901">
    <property type="component" value="Unassembled WGS sequence"/>
</dbReference>
<sequence length="213" mass="24935">MSNTEKKFSTEYSNYFYSKVRLFTYDKFVEHMSYKKVLTDYINNDFPKKEQLLKARRDWAVEKESIASIELVTKYPRIPTIMRIISYNIQNEQLIKSACVIAVSFYVSNVKKELNFCDDNSVDMELRNSVFNETIFAEIVCHDLNKNEEEDEVEVVNFTANEIAIVFQDWVDISDTIFGLSNNQEETILAEEEVNMDFESRSLVQDVLSDSDL</sequence>
<reference evidence="1 2" key="1">
    <citation type="submission" date="2021-06" db="EMBL/GenBank/DDBJ databases">
        <authorList>
            <person name="Kallberg Y."/>
            <person name="Tangrot J."/>
            <person name="Rosling A."/>
        </authorList>
    </citation>
    <scope>NUCLEOTIDE SEQUENCE [LARGE SCALE GENOMIC DNA]</scope>
    <source>
        <strain evidence="1 2">120-4 pot B 10/14</strain>
    </source>
</reference>